<dbReference type="Proteomes" id="UP000501058">
    <property type="component" value="Chromosome"/>
</dbReference>
<feature type="transmembrane region" description="Helical" evidence="7">
    <location>
        <begin position="130"/>
        <end position="152"/>
    </location>
</feature>
<evidence type="ECO:0000313" key="9">
    <source>
        <dbReference type="Proteomes" id="UP000501058"/>
    </source>
</evidence>
<name>A0A6G7Y800_9ACTN</name>
<dbReference type="PANTHER" id="PTHR23513">
    <property type="entry name" value="INTEGRAL MEMBRANE EFFLUX PROTEIN-RELATED"/>
    <property type="match status" value="1"/>
</dbReference>
<evidence type="ECO:0000256" key="5">
    <source>
        <dbReference type="ARBA" id="ARBA00022989"/>
    </source>
</evidence>
<feature type="transmembrane region" description="Helical" evidence="7">
    <location>
        <begin position="99"/>
        <end position="118"/>
    </location>
</feature>
<dbReference type="InterPro" id="IPR010290">
    <property type="entry name" value="TM_effector"/>
</dbReference>
<dbReference type="GO" id="GO:0005886">
    <property type="term" value="C:plasma membrane"/>
    <property type="evidence" value="ECO:0007669"/>
    <property type="project" value="UniProtKB-SubCell"/>
</dbReference>
<keyword evidence="6 7" id="KW-0472">Membrane</keyword>
<dbReference type="PANTHER" id="PTHR23513:SF11">
    <property type="entry name" value="STAPHYLOFERRIN A TRANSPORTER"/>
    <property type="match status" value="1"/>
</dbReference>
<keyword evidence="4 7" id="KW-0812">Transmembrane</keyword>
<reference evidence="8 9" key="1">
    <citation type="submission" date="2020-03" db="EMBL/GenBank/DDBJ databases">
        <title>Propioniciclava sp. nov., isolated from Hydrophilus acuminatus.</title>
        <authorList>
            <person name="Hyun D.-W."/>
            <person name="Bae J.-W."/>
        </authorList>
    </citation>
    <scope>NUCLEOTIDE SEQUENCE [LARGE SCALE GENOMIC DNA]</scope>
    <source>
        <strain evidence="8 9">HDW11</strain>
    </source>
</reference>
<dbReference type="SUPFAM" id="SSF103473">
    <property type="entry name" value="MFS general substrate transporter"/>
    <property type="match status" value="1"/>
</dbReference>
<proteinExistence type="predicted"/>
<keyword evidence="9" id="KW-1185">Reference proteome</keyword>
<evidence type="ECO:0000256" key="2">
    <source>
        <dbReference type="ARBA" id="ARBA00022448"/>
    </source>
</evidence>
<feature type="transmembrane region" description="Helical" evidence="7">
    <location>
        <begin position="158"/>
        <end position="179"/>
    </location>
</feature>
<evidence type="ECO:0000256" key="7">
    <source>
        <dbReference type="SAM" id="Phobius"/>
    </source>
</evidence>
<evidence type="ECO:0000256" key="4">
    <source>
        <dbReference type="ARBA" id="ARBA00022692"/>
    </source>
</evidence>
<dbReference type="Pfam" id="PF05977">
    <property type="entry name" value="MFS_3"/>
    <property type="match status" value="1"/>
</dbReference>
<dbReference type="Gene3D" id="1.20.1250.20">
    <property type="entry name" value="MFS general substrate transporter like domains"/>
    <property type="match status" value="1"/>
</dbReference>
<dbReference type="AlphaFoldDB" id="A0A6G7Y800"/>
<evidence type="ECO:0008006" key="10">
    <source>
        <dbReference type="Google" id="ProtNLM"/>
    </source>
</evidence>
<comment type="subcellular location">
    <subcellularLocation>
        <location evidence="1">Cell membrane</location>
        <topology evidence="1">Multi-pass membrane protein</topology>
    </subcellularLocation>
</comment>
<feature type="transmembrane region" description="Helical" evidence="7">
    <location>
        <begin position="43"/>
        <end position="64"/>
    </location>
</feature>
<dbReference type="InterPro" id="IPR036259">
    <property type="entry name" value="MFS_trans_sf"/>
</dbReference>
<feature type="transmembrane region" description="Helical" evidence="7">
    <location>
        <begin position="71"/>
        <end position="93"/>
    </location>
</feature>
<dbReference type="KEGG" id="prv:G7070_11635"/>
<accession>A0A6G7Y800</accession>
<keyword evidence="3" id="KW-1003">Cell membrane</keyword>
<evidence type="ECO:0000256" key="1">
    <source>
        <dbReference type="ARBA" id="ARBA00004651"/>
    </source>
</evidence>
<dbReference type="EMBL" id="CP049865">
    <property type="protein sequence ID" value="QIK72806.1"/>
    <property type="molecule type" value="Genomic_DNA"/>
</dbReference>
<sequence>MLSAPRVQRLLLRAAVFLVPASALWALLPLVASGRLGLGASGYGVLLGVLGVGALAGVALLPWLRTHLSLGAVLAASSLVFGIATAGSAVLGYLALAPLLALAGVAWIMTLSTVNAALQLTLPAWVRARGLSVYLLVMSGSQAVGAAAWGWVATVWGVATTLYVAAAALLLAALSLWWWPVLPGTAQLRRGISERLVDEPPAWAAGAGRVWIDVAYVTDVADHDAVARILALETVRRRTGASQWYVVADADGAILRERYQFETWDEYARQERERLTDEDRALIDRAAAGATEVSTSVEFAVGQR</sequence>
<evidence type="ECO:0000256" key="3">
    <source>
        <dbReference type="ARBA" id="ARBA00022475"/>
    </source>
</evidence>
<keyword evidence="5 7" id="KW-1133">Transmembrane helix</keyword>
<protein>
    <recommendedName>
        <fullName evidence="10">Transmembrane secretion effector</fullName>
    </recommendedName>
</protein>
<keyword evidence="2" id="KW-0813">Transport</keyword>
<evidence type="ECO:0000313" key="8">
    <source>
        <dbReference type="EMBL" id="QIK72806.1"/>
    </source>
</evidence>
<organism evidence="8 9">
    <name type="scientific">Propioniciclava coleopterorum</name>
    <dbReference type="NCBI Taxonomy" id="2714937"/>
    <lineage>
        <taxon>Bacteria</taxon>
        <taxon>Bacillati</taxon>
        <taxon>Actinomycetota</taxon>
        <taxon>Actinomycetes</taxon>
        <taxon>Propionibacteriales</taxon>
        <taxon>Propionibacteriaceae</taxon>
        <taxon>Propioniciclava</taxon>
    </lineage>
</organism>
<gene>
    <name evidence="8" type="ORF">G7070_11635</name>
</gene>
<evidence type="ECO:0000256" key="6">
    <source>
        <dbReference type="ARBA" id="ARBA00023136"/>
    </source>
</evidence>